<dbReference type="Gene3D" id="4.10.810.10">
    <property type="entry name" value="Virus Scaffolding Protein, Chain A"/>
    <property type="match status" value="1"/>
</dbReference>
<sequence>MNHFNKEQKNEVVVISQTPDEEMYEKVAEMVLIQSQASFRKEQLLKQIDQSLINKDETLFMELTKQYNMLLSQHSFLQ</sequence>
<dbReference type="Proteomes" id="UP001597227">
    <property type="component" value="Unassembled WGS sequence"/>
</dbReference>
<gene>
    <name evidence="2" type="ORF">ACFSFW_03445</name>
</gene>
<dbReference type="RefSeq" id="WP_099363173.1">
    <property type="nucleotide sequence ID" value="NZ_JBHUEK010000007.1"/>
</dbReference>
<keyword evidence="3" id="KW-1185">Reference proteome</keyword>
<dbReference type="Pfam" id="PF08858">
    <property type="entry name" value="IDEAL"/>
    <property type="match status" value="1"/>
</dbReference>
<accession>A0ABW4MII6</accession>
<comment type="caution">
    <text evidence="2">The sequence shown here is derived from an EMBL/GenBank/DDBJ whole genome shotgun (WGS) entry which is preliminary data.</text>
</comment>
<evidence type="ECO:0000313" key="2">
    <source>
        <dbReference type="EMBL" id="MFD1777708.1"/>
    </source>
</evidence>
<dbReference type="EMBL" id="JBHUEK010000007">
    <property type="protein sequence ID" value="MFD1777708.1"/>
    <property type="molecule type" value="Genomic_DNA"/>
</dbReference>
<feature type="domain" description="IDEAL" evidence="1">
    <location>
        <begin position="31"/>
        <end position="67"/>
    </location>
</feature>
<evidence type="ECO:0000313" key="3">
    <source>
        <dbReference type="Proteomes" id="UP001597227"/>
    </source>
</evidence>
<dbReference type="InterPro" id="IPR014957">
    <property type="entry name" value="IDEAL_dom"/>
</dbReference>
<proteinExistence type="predicted"/>
<evidence type="ECO:0000259" key="1">
    <source>
        <dbReference type="SMART" id="SM00914"/>
    </source>
</evidence>
<dbReference type="SMART" id="SM00914">
    <property type="entry name" value="IDEAL"/>
    <property type="match status" value="1"/>
</dbReference>
<reference evidence="3" key="1">
    <citation type="journal article" date="2019" name="Int. J. Syst. Evol. Microbiol.">
        <title>The Global Catalogue of Microorganisms (GCM) 10K type strain sequencing project: providing services to taxonomists for standard genome sequencing and annotation.</title>
        <authorList>
            <consortium name="The Broad Institute Genomics Platform"/>
            <consortium name="The Broad Institute Genome Sequencing Center for Infectious Disease"/>
            <person name="Wu L."/>
            <person name="Ma J."/>
        </authorList>
    </citation>
    <scope>NUCLEOTIDE SEQUENCE [LARGE SCALE GENOMIC DNA]</scope>
    <source>
        <strain evidence="3">CCUG 15531</strain>
    </source>
</reference>
<dbReference type="InterPro" id="IPR027393">
    <property type="entry name" value="Virus_scaffolding_prot_C"/>
</dbReference>
<protein>
    <submittedName>
        <fullName evidence="2">IDEAL domain-containing protein</fullName>
    </submittedName>
</protein>
<organism evidence="2 3">
    <name type="scientific">Fredinandcohnia salidurans</name>
    <dbReference type="NCBI Taxonomy" id="2595041"/>
    <lineage>
        <taxon>Bacteria</taxon>
        <taxon>Bacillati</taxon>
        <taxon>Bacillota</taxon>
        <taxon>Bacilli</taxon>
        <taxon>Bacillales</taxon>
        <taxon>Bacillaceae</taxon>
        <taxon>Fredinandcohnia</taxon>
    </lineage>
</organism>
<name>A0ABW4MII6_9BACI</name>